<dbReference type="AlphaFoldDB" id="A0A2H5FLP9"/>
<reference evidence="1 2" key="1">
    <citation type="submission" date="2017-12" db="EMBL/GenBank/DDBJ databases">
        <title>Legionella sainthelensi LA01-117, whole genome sequence of a clinical isolate from New Zealand.</title>
        <authorList>
            <person name="Cree S.L."/>
            <person name="Slow S."/>
            <person name="Kennedy M.A."/>
            <person name="Murdoch D.R."/>
            <person name="Biggs P.J."/>
            <person name="Anderson T."/>
        </authorList>
    </citation>
    <scope>NUCLEOTIDE SEQUENCE [LARGE SCALE GENOMIC DNA]</scope>
    <source>
        <strain evidence="1 2">LA01-117</strain>
    </source>
</reference>
<organism evidence="1 2">
    <name type="scientific">Legionella sainthelensi</name>
    <dbReference type="NCBI Taxonomy" id="28087"/>
    <lineage>
        <taxon>Bacteria</taxon>
        <taxon>Pseudomonadati</taxon>
        <taxon>Pseudomonadota</taxon>
        <taxon>Gammaproteobacteria</taxon>
        <taxon>Legionellales</taxon>
        <taxon>Legionellaceae</taxon>
        <taxon>Legionella</taxon>
    </lineage>
</organism>
<dbReference type="KEGG" id="lsh:CAB17_10705"/>
<dbReference type="Proteomes" id="UP000234343">
    <property type="component" value="Chromosome"/>
</dbReference>
<gene>
    <name evidence="1" type="ORF">CAB17_10705</name>
</gene>
<name>A0A2H5FLP9_9GAMM</name>
<proteinExistence type="predicted"/>
<sequence length="112" mass="13297">MKEPTLKKRTADIKNTGNNYSRKYLQLIIVQQFACEYIHTYDVHLKTFRYLELGTRTLGIGPYFYPFIREGEVYCKCIRLWSDLPEILKPTGELGDLCPFVEALRSAWRKWK</sequence>
<accession>A0A2H5FLP9</accession>
<keyword evidence="2" id="KW-1185">Reference proteome</keyword>
<evidence type="ECO:0000313" key="2">
    <source>
        <dbReference type="Proteomes" id="UP000234343"/>
    </source>
</evidence>
<dbReference type="EMBL" id="CP025491">
    <property type="protein sequence ID" value="AUH72478.1"/>
    <property type="molecule type" value="Genomic_DNA"/>
</dbReference>
<evidence type="ECO:0000313" key="1">
    <source>
        <dbReference type="EMBL" id="AUH72478.1"/>
    </source>
</evidence>
<protein>
    <submittedName>
        <fullName evidence="1">Uncharacterized protein</fullName>
    </submittedName>
</protein>